<dbReference type="InterPro" id="IPR050204">
    <property type="entry name" value="AraC_XylS_family_regulators"/>
</dbReference>
<organism evidence="5 6">
    <name type="scientific">Colwellia demingiae</name>
    <dbReference type="NCBI Taxonomy" id="89401"/>
    <lineage>
        <taxon>Bacteria</taxon>
        <taxon>Pseudomonadati</taxon>
        <taxon>Pseudomonadota</taxon>
        <taxon>Gammaproteobacteria</taxon>
        <taxon>Alteromonadales</taxon>
        <taxon>Colwelliaceae</taxon>
        <taxon>Colwellia</taxon>
    </lineage>
</organism>
<keyword evidence="6" id="KW-1185">Reference proteome</keyword>
<evidence type="ECO:0000256" key="1">
    <source>
        <dbReference type="ARBA" id="ARBA00023015"/>
    </source>
</evidence>
<dbReference type="InterPro" id="IPR018062">
    <property type="entry name" value="HTH_AraC-typ_CS"/>
</dbReference>
<feature type="domain" description="HTH araC/xylS-type" evidence="4">
    <location>
        <begin position="227"/>
        <end position="328"/>
    </location>
</feature>
<name>A0A5C6QDH7_9GAMM</name>
<dbReference type="PROSITE" id="PS00041">
    <property type="entry name" value="HTH_ARAC_FAMILY_1"/>
    <property type="match status" value="1"/>
</dbReference>
<protein>
    <submittedName>
        <fullName evidence="5">Helix-turn-helix domain-containing protein</fullName>
    </submittedName>
</protein>
<keyword evidence="3" id="KW-0804">Transcription</keyword>
<dbReference type="PROSITE" id="PS01124">
    <property type="entry name" value="HTH_ARAC_FAMILY_2"/>
    <property type="match status" value="1"/>
</dbReference>
<comment type="caution">
    <text evidence="5">The sequence shown here is derived from an EMBL/GenBank/DDBJ whole genome shotgun (WGS) entry which is preliminary data.</text>
</comment>
<sequence length="332" mass="37735">MKHQNNLSQSIINSNINKIRGISTSDIDELSHFQINKNRRYTQLHPGKLKGDYVEVNLGGVQIFREKLSAGVLIEAAPASSFLPFATLLSNSEGFNFCGKSQQKNTLLQATGGTWDLNFKNNIHVIAAVFSREKFSHDIERLTGQEIPSNWLLSKASLTDHLALNHYGQGLNNIINIIQQNPKILVKENAIRMLGDSILRLLFNALSKTTPPVEKKSSQSNRLVGVRRVIDYLHNYSDQIPTIPELCQIANLSERTLQYGFKEYLGVTPIRYLRLVRLNGVRRELLISVPKKDRVVDVALNWGFIELSRFAREYRQLFQELPSETLNNIQQV</sequence>
<reference evidence="5 6" key="1">
    <citation type="submission" date="2019-07" db="EMBL/GenBank/DDBJ databases">
        <title>Genomes of sea-ice associated Colwellia species.</title>
        <authorList>
            <person name="Bowman J.P."/>
        </authorList>
    </citation>
    <scope>NUCLEOTIDE SEQUENCE [LARGE SCALE GENOMIC DNA]</scope>
    <source>
        <strain evidence="5 6">ACAM 459</strain>
    </source>
</reference>
<dbReference type="SMART" id="SM00342">
    <property type="entry name" value="HTH_ARAC"/>
    <property type="match status" value="1"/>
</dbReference>
<dbReference type="InterPro" id="IPR009057">
    <property type="entry name" value="Homeodomain-like_sf"/>
</dbReference>
<accession>A0A5C6QDH7</accession>
<evidence type="ECO:0000256" key="3">
    <source>
        <dbReference type="ARBA" id="ARBA00023163"/>
    </source>
</evidence>
<evidence type="ECO:0000313" key="6">
    <source>
        <dbReference type="Proteomes" id="UP000321822"/>
    </source>
</evidence>
<dbReference type="EMBL" id="VOLT01000007">
    <property type="protein sequence ID" value="TWX66717.1"/>
    <property type="molecule type" value="Genomic_DNA"/>
</dbReference>
<dbReference type="PANTHER" id="PTHR46796:SF12">
    <property type="entry name" value="HTH-TYPE DNA-BINDING TRANSCRIPTIONAL ACTIVATOR EUTR"/>
    <property type="match status" value="1"/>
</dbReference>
<dbReference type="GO" id="GO:0003700">
    <property type="term" value="F:DNA-binding transcription factor activity"/>
    <property type="evidence" value="ECO:0007669"/>
    <property type="project" value="InterPro"/>
</dbReference>
<dbReference type="RefSeq" id="WP_146789113.1">
    <property type="nucleotide sequence ID" value="NZ_VOLT01000007.1"/>
</dbReference>
<dbReference type="Gene3D" id="1.10.10.60">
    <property type="entry name" value="Homeodomain-like"/>
    <property type="match status" value="1"/>
</dbReference>
<dbReference type="InterPro" id="IPR018060">
    <property type="entry name" value="HTH_AraC"/>
</dbReference>
<dbReference type="PANTHER" id="PTHR46796">
    <property type="entry name" value="HTH-TYPE TRANSCRIPTIONAL ACTIVATOR RHAS-RELATED"/>
    <property type="match status" value="1"/>
</dbReference>
<dbReference type="AlphaFoldDB" id="A0A5C6QDH7"/>
<dbReference type="Pfam" id="PF12833">
    <property type="entry name" value="HTH_18"/>
    <property type="match status" value="1"/>
</dbReference>
<dbReference type="OrthoDB" id="6003540at2"/>
<dbReference type="Proteomes" id="UP000321822">
    <property type="component" value="Unassembled WGS sequence"/>
</dbReference>
<dbReference type="SUPFAM" id="SSF46689">
    <property type="entry name" value="Homeodomain-like"/>
    <property type="match status" value="1"/>
</dbReference>
<dbReference type="GO" id="GO:0043565">
    <property type="term" value="F:sequence-specific DNA binding"/>
    <property type="evidence" value="ECO:0007669"/>
    <property type="project" value="InterPro"/>
</dbReference>
<evidence type="ECO:0000256" key="2">
    <source>
        <dbReference type="ARBA" id="ARBA00023125"/>
    </source>
</evidence>
<evidence type="ECO:0000313" key="5">
    <source>
        <dbReference type="EMBL" id="TWX66717.1"/>
    </source>
</evidence>
<keyword evidence="2" id="KW-0238">DNA-binding</keyword>
<evidence type="ECO:0000259" key="4">
    <source>
        <dbReference type="PROSITE" id="PS01124"/>
    </source>
</evidence>
<proteinExistence type="predicted"/>
<keyword evidence="1" id="KW-0805">Transcription regulation</keyword>
<gene>
    <name evidence="5" type="ORF">ESZ36_14215</name>
</gene>